<evidence type="ECO:0000313" key="3">
    <source>
        <dbReference type="Proteomes" id="UP001469553"/>
    </source>
</evidence>
<sequence>MEKTNSDQRCPSPSCVSMKSDKSMDYPLELKQSGQERCPSPSCMSFKSDKSRDYPLEFKHSDQRRCLSPSCMSLKSDKSKDYPLEFKESDQEKCDKSRDYPLEFKHSDQRRCHSPSCVSIKSNKSRDYPLEFKQSYQQTEYLNVPKTNLDSIFKVLEDSIFAFIRNELKNFHQFLQQEYKETCLSQEKDADEQRSSKDAFLSIIVQFLRRMKHEEVAYFLLNSPIKRQCEVKEQAHQHRNDRLSVEHDNERVHQKPSTAFNTREINFSSVFKILEEDILNFAKNELKIFHKILSQDDPESFESQEVEVVTFGTEEEELNIKEAFLKITLEFMRDMKQEELGHALLNKPGRGGSRLSRDTQTSLSPDTSSSSSGGSPRRSQASQET</sequence>
<comment type="caution">
    <text evidence="2">The sequence shown here is derived from an EMBL/GenBank/DDBJ whole genome shotgun (WGS) entry which is preliminary data.</text>
</comment>
<feature type="compositionally biased region" description="Polar residues" evidence="1">
    <location>
        <begin position="7"/>
        <end position="17"/>
    </location>
</feature>
<dbReference type="EMBL" id="JAHRIP010067587">
    <property type="protein sequence ID" value="MEQ2307679.1"/>
    <property type="molecule type" value="Genomic_DNA"/>
</dbReference>
<name>A0ABV0ZN61_9TELE</name>
<accession>A0ABV0ZN61</accession>
<reference evidence="2 3" key="1">
    <citation type="submission" date="2021-06" db="EMBL/GenBank/DDBJ databases">
        <authorList>
            <person name="Palmer J.M."/>
        </authorList>
    </citation>
    <scope>NUCLEOTIDE SEQUENCE [LARGE SCALE GENOMIC DNA]</scope>
    <source>
        <strain evidence="2 3">AS_MEX2019</strain>
        <tissue evidence="2">Muscle</tissue>
    </source>
</reference>
<dbReference type="Proteomes" id="UP001469553">
    <property type="component" value="Unassembled WGS sequence"/>
</dbReference>
<protein>
    <submittedName>
        <fullName evidence="2">Uncharacterized protein</fullName>
    </submittedName>
</protein>
<keyword evidence="3" id="KW-1185">Reference proteome</keyword>
<organism evidence="2 3">
    <name type="scientific">Ameca splendens</name>
    <dbReference type="NCBI Taxonomy" id="208324"/>
    <lineage>
        <taxon>Eukaryota</taxon>
        <taxon>Metazoa</taxon>
        <taxon>Chordata</taxon>
        <taxon>Craniata</taxon>
        <taxon>Vertebrata</taxon>
        <taxon>Euteleostomi</taxon>
        <taxon>Actinopterygii</taxon>
        <taxon>Neopterygii</taxon>
        <taxon>Teleostei</taxon>
        <taxon>Neoteleostei</taxon>
        <taxon>Acanthomorphata</taxon>
        <taxon>Ovalentaria</taxon>
        <taxon>Atherinomorphae</taxon>
        <taxon>Cyprinodontiformes</taxon>
        <taxon>Goodeidae</taxon>
        <taxon>Ameca</taxon>
    </lineage>
</organism>
<evidence type="ECO:0000256" key="1">
    <source>
        <dbReference type="SAM" id="MobiDB-lite"/>
    </source>
</evidence>
<feature type="region of interest" description="Disordered" evidence="1">
    <location>
        <begin position="1"/>
        <end position="50"/>
    </location>
</feature>
<feature type="region of interest" description="Disordered" evidence="1">
    <location>
        <begin position="344"/>
        <end position="385"/>
    </location>
</feature>
<proteinExistence type="predicted"/>
<evidence type="ECO:0000313" key="2">
    <source>
        <dbReference type="EMBL" id="MEQ2307679.1"/>
    </source>
</evidence>
<feature type="compositionally biased region" description="Low complexity" evidence="1">
    <location>
        <begin position="358"/>
        <end position="385"/>
    </location>
</feature>
<gene>
    <name evidence="2" type="ORF">AMECASPLE_020793</name>
</gene>